<dbReference type="AlphaFoldDB" id="A0A840G0H5"/>
<evidence type="ECO:0000313" key="2">
    <source>
        <dbReference type="Proteomes" id="UP000587070"/>
    </source>
</evidence>
<dbReference type="GO" id="GO:0016491">
    <property type="term" value="F:oxidoreductase activity"/>
    <property type="evidence" value="ECO:0007669"/>
    <property type="project" value="InterPro"/>
</dbReference>
<comment type="caution">
    <text evidence="1">The sequence shown here is derived from an EMBL/GenBank/DDBJ whole genome shotgun (WGS) entry which is preliminary data.</text>
</comment>
<dbReference type="SUPFAM" id="SSF55469">
    <property type="entry name" value="FMN-dependent nitroreductase-like"/>
    <property type="match status" value="1"/>
</dbReference>
<dbReference type="Gene3D" id="3.40.109.10">
    <property type="entry name" value="NADH Oxidase"/>
    <property type="match status" value="2"/>
</dbReference>
<organism evidence="1 2">
    <name type="scientific">Rhodocyclus tenuis</name>
    <name type="common">Rhodospirillum tenue</name>
    <dbReference type="NCBI Taxonomy" id="1066"/>
    <lineage>
        <taxon>Bacteria</taxon>
        <taxon>Pseudomonadati</taxon>
        <taxon>Pseudomonadota</taxon>
        <taxon>Betaproteobacteria</taxon>
        <taxon>Rhodocyclales</taxon>
        <taxon>Rhodocyclaceae</taxon>
        <taxon>Rhodocyclus</taxon>
    </lineage>
</organism>
<dbReference type="OrthoDB" id="272552at2"/>
<proteinExistence type="predicted"/>
<dbReference type="EMBL" id="JACIGE010000008">
    <property type="protein sequence ID" value="MBB4247897.1"/>
    <property type="molecule type" value="Genomic_DNA"/>
</dbReference>
<accession>A0A840G0H5</accession>
<dbReference type="CDD" id="cd02062">
    <property type="entry name" value="Nitro_FMN_reductase"/>
    <property type="match status" value="1"/>
</dbReference>
<dbReference type="RefSeq" id="WP_153116960.1">
    <property type="nucleotide sequence ID" value="NZ_JACIGE010000008.1"/>
</dbReference>
<keyword evidence="2" id="KW-1185">Reference proteome</keyword>
<gene>
    <name evidence="1" type="ORF">GGD90_002283</name>
</gene>
<reference evidence="1 2" key="1">
    <citation type="submission" date="2020-08" db="EMBL/GenBank/DDBJ databases">
        <title>Genome sequencing of Purple Non-Sulfur Bacteria from various extreme environments.</title>
        <authorList>
            <person name="Mayer M."/>
        </authorList>
    </citation>
    <scope>NUCLEOTIDE SEQUENCE [LARGE SCALE GENOMIC DNA]</scope>
    <source>
        <strain evidence="1 2">2761</strain>
    </source>
</reference>
<dbReference type="InterPro" id="IPR000415">
    <property type="entry name" value="Nitroreductase-like"/>
</dbReference>
<dbReference type="Proteomes" id="UP000587070">
    <property type="component" value="Unassembled WGS sequence"/>
</dbReference>
<protein>
    <recommendedName>
        <fullName evidence="3">Molybdopterin biosynthesis protein MoeY</fullName>
    </recommendedName>
</protein>
<evidence type="ECO:0000313" key="1">
    <source>
        <dbReference type="EMBL" id="MBB4247897.1"/>
    </source>
</evidence>
<sequence length="368" mass="41694">MGENPDGVAETTSAGRERLLGILDLARWAPSGDNTQPWRFEIISDDVLVVHGHDTRDEVLYDFDGHASHIAHGALLETMRIAASAEGLRLDWTHTADADDRHVKYRVQFAPSADIKVDPLYPFIEKRVVQRRPMRTTPLTESQLSALLAAAGAEYSLQFFESFSARRAIAGILWDNAYIRLTCPEAFPVHQRIIEWGARFSKDRIPEQAVGVDPLTAKLMHWVMQSWERVSFFNRYLMGTILPRVQLDYLPALSCAAHLLIKPKVPPRRLEDWISLGQTVQRVWLTATQQNLHLQPQMTPVIFRWYARAGRQISRDLAFVGLLQALAAHFERVSNTAKDESLGFFCRVGSSTPPKGRSLRMDVSDLTR</sequence>
<name>A0A840G0H5_RHOTE</name>
<evidence type="ECO:0008006" key="3">
    <source>
        <dbReference type="Google" id="ProtNLM"/>
    </source>
</evidence>